<sequence>MSAVTPAPSGDWLLESALAPVVAGDVGDVLAPFYDAAAHGELAMPFCAECDLPLEMEQRVCDGCGAAHARWCAVEPSGSVHAATVMHRLEPGLVRVDAPYPIVDVELHSGHRLVMTTVHPSSTAPPIGAPVRIGFRRLGDIALPAIESVEEPQ</sequence>
<dbReference type="EMBL" id="MIHA01000010">
    <property type="protein sequence ID" value="ODQ89274.1"/>
    <property type="molecule type" value="Genomic_DNA"/>
</dbReference>
<accession>A0A1E3RHE1</accession>
<name>A0A1E3RHE1_MYCFV</name>
<dbReference type="Pfam" id="PF01796">
    <property type="entry name" value="OB_ChsH2_C"/>
    <property type="match status" value="1"/>
</dbReference>
<evidence type="ECO:0000259" key="1">
    <source>
        <dbReference type="Pfam" id="PF01796"/>
    </source>
</evidence>
<dbReference type="InterPro" id="IPR002878">
    <property type="entry name" value="ChsH2_C"/>
</dbReference>
<evidence type="ECO:0000313" key="2">
    <source>
        <dbReference type="EMBL" id="ODQ89274.1"/>
    </source>
</evidence>
<organism evidence="2 3">
    <name type="scientific">Mycolicibacterium flavescens</name>
    <name type="common">Mycobacterium flavescens</name>
    <dbReference type="NCBI Taxonomy" id="1776"/>
    <lineage>
        <taxon>Bacteria</taxon>
        <taxon>Bacillati</taxon>
        <taxon>Actinomycetota</taxon>
        <taxon>Actinomycetes</taxon>
        <taxon>Mycobacteriales</taxon>
        <taxon>Mycobacteriaceae</taxon>
        <taxon>Mycolicibacterium</taxon>
    </lineage>
</organism>
<feature type="domain" description="ChsH2 C-terminal OB-fold" evidence="1">
    <location>
        <begin position="71"/>
        <end position="136"/>
    </location>
</feature>
<dbReference type="STRING" id="1776.BHQ18_14895"/>
<protein>
    <submittedName>
        <fullName evidence="2">3-ketoacyl-CoA thiolase</fullName>
    </submittedName>
</protein>
<evidence type="ECO:0000313" key="3">
    <source>
        <dbReference type="Proteomes" id="UP000094053"/>
    </source>
</evidence>
<dbReference type="Proteomes" id="UP000094053">
    <property type="component" value="Unassembled WGS sequence"/>
</dbReference>
<dbReference type="RefSeq" id="WP_069414402.1">
    <property type="nucleotide sequence ID" value="NZ_JACKUL010000020.1"/>
</dbReference>
<comment type="caution">
    <text evidence="2">The sequence shown here is derived from an EMBL/GenBank/DDBJ whole genome shotgun (WGS) entry which is preliminary data.</text>
</comment>
<dbReference type="SUPFAM" id="SSF50249">
    <property type="entry name" value="Nucleic acid-binding proteins"/>
    <property type="match status" value="1"/>
</dbReference>
<proteinExistence type="predicted"/>
<gene>
    <name evidence="2" type="ORF">BHQ18_14895</name>
</gene>
<dbReference type="InterPro" id="IPR012340">
    <property type="entry name" value="NA-bd_OB-fold"/>
</dbReference>
<dbReference type="OrthoDB" id="4374555at2"/>
<dbReference type="AlphaFoldDB" id="A0A1E3RHE1"/>
<reference evidence="3" key="1">
    <citation type="submission" date="2016-09" db="EMBL/GenBank/DDBJ databases">
        <authorList>
            <person name="Greninger A.L."/>
            <person name="Jerome K.R."/>
            <person name="Mcnair B."/>
            <person name="Wallis C."/>
            <person name="Fang F."/>
        </authorList>
    </citation>
    <scope>NUCLEOTIDE SEQUENCE [LARGE SCALE GENOMIC DNA]</scope>
    <source>
        <strain evidence="3">M6</strain>
    </source>
</reference>
<keyword evidence="3" id="KW-1185">Reference proteome</keyword>